<dbReference type="AlphaFoldDB" id="A0A227GCI6"/>
<organism evidence="1 2">
    <name type="scientific">Vibrio parahaemolyticus</name>
    <dbReference type="NCBI Taxonomy" id="670"/>
    <lineage>
        <taxon>Bacteria</taxon>
        <taxon>Pseudomonadati</taxon>
        <taxon>Pseudomonadota</taxon>
        <taxon>Gammaproteobacteria</taxon>
        <taxon>Vibrionales</taxon>
        <taxon>Vibrionaceae</taxon>
        <taxon>Vibrio</taxon>
    </lineage>
</organism>
<feature type="non-terminal residue" evidence="1">
    <location>
        <position position="1"/>
    </location>
</feature>
<evidence type="ECO:0000313" key="2">
    <source>
        <dbReference type="Proteomes" id="UP000214596"/>
    </source>
</evidence>
<protein>
    <submittedName>
        <fullName evidence="1">Uncharacterized protein</fullName>
    </submittedName>
</protein>
<reference evidence="1 2" key="1">
    <citation type="journal article" date="2017" name="Appl. Environ. Microbiol.">
        <title>Parallel evolution of two clades of a major Atlantic endemic Vibrio parahaemolyticus pathogen lineage by independent acquisition of related pathogenicity islands.</title>
        <authorList>
            <person name="Xu F."/>
            <person name="Gonzalez-Escalona N."/>
            <person name="Drees K.P."/>
            <person name="Sebra R.P."/>
            <person name="Cooper V.S."/>
            <person name="Jones S.H."/>
            <person name="Whistler C.A."/>
        </authorList>
    </citation>
    <scope>NUCLEOTIDE SEQUENCE [LARGE SCALE GENOMIC DNA]</scope>
    <source>
        <strain evidence="1 2">MAVP-3</strain>
    </source>
</reference>
<gene>
    <name evidence="1" type="ORF">CA163_40265</name>
</gene>
<sequence length="71" mass="8222">GDKQKGLSAENIDVERNLYRDGDEYLWEIIVENKGLYEDGIPGVRLLTVEGIIIETDQYGRYHVPDQWVLN</sequence>
<dbReference type="Proteomes" id="UP000214596">
    <property type="component" value="Unassembled WGS sequence"/>
</dbReference>
<name>A0A227GCI6_VIBPH</name>
<accession>A0A227GCI6</accession>
<comment type="caution">
    <text evidence="1">The sequence shown here is derived from an EMBL/GenBank/DDBJ whole genome shotgun (WGS) entry which is preliminary data.</text>
</comment>
<proteinExistence type="predicted"/>
<feature type="non-terminal residue" evidence="1">
    <location>
        <position position="71"/>
    </location>
</feature>
<evidence type="ECO:0000313" key="1">
    <source>
        <dbReference type="EMBL" id="OXD91485.1"/>
    </source>
</evidence>
<dbReference type="EMBL" id="NIXT01005751">
    <property type="protein sequence ID" value="OXD91485.1"/>
    <property type="molecule type" value="Genomic_DNA"/>
</dbReference>